<keyword evidence="5" id="KW-0717">Septation</keyword>
<dbReference type="InterPro" id="IPR007838">
    <property type="entry name" value="Cell_div_ZapA-like"/>
</dbReference>
<dbReference type="GO" id="GO:0043093">
    <property type="term" value="P:FtsZ-dependent cytokinesis"/>
    <property type="evidence" value="ECO:0007669"/>
    <property type="project" value="TreeGrafter"/>
</dbReference>
<reference evidence="10" key="1">
    <citation type="journal article" date="2020" name="mSystems">
        <title>Genome- and Community-Level Interaction Insights into Carbon Utilization and Element Cycling Functions of Hydrothermarchaeota in Hydrothermal Sediment.</title>
        <authorList>
            <person name="Zhou Z."/>
            <person name="Liu Y."/>
            <person name="Xu W."/>
            <person name="Pan J."/>
            <person name="Luo Z.H."/>
            <person name="Li M."/>
        </authorList>
    </citation>
    <scope>NUCLEOTIDE SEQUENCE [LARGE SCALE GENOMIC DNA]</scope>
    <source>
        <strain evidence="10">SpSt-876</strain>
    </source>
</reference>
<comment type="subcellular location">
    <subcellularLocation>
        <location evidence="1">Cytoplasm</location>
    </subcellularLocation>
</comment>
<gene>
    <name evidence="10" type="ORF">ENW73_09570</name>
</gene>
<evidence type="ECO:0000256" key="8">
    <source>
        <dbReference type="ARBA" id="ARBA00026068"/>
    </source>
</evidence>
<dbReference type="GO" id="GO:0032153">
    <property type="term" value="C:cell division site"/>
    <property type="evidence" value="ECO:0007669"/>
    <property type="project" value="TreeGrafter"/>
</dbReference>
<dbReference type="PANTHER" id="PTHR34981:SF1">
    <property type="entry name" value="CELL DIVISION PROTEIN ZAPA"/>
    <property type="match status" value="1"/>
</dbReference>
<dbReference type="GO" id="GO:0005829">
    <property type="term" value="C:cytosol"/>
    <property type="evidence" value="ECO:0007669"/>
    <property type="project" value="TreeGrafter"/>
</dbReference>
<keyword evidence="4 10" id="KW-0132">Cell division</keyword>
<dbReference type="PANTHER" id="PTHR34981">
    <property type="entry name" value="CELL DIVISION PROTEIN ZAPA"/>
    <property type="match status" value="1"/>
</dbReference>
<sequence length="88" mass="10289">MKTLDVSIFGNEYKIKTDDEGNLILAVAKIVDQKMREVKEKYPKLSRLETADYACLNLVEDYLRQEKERTEWVKAQIGLLIEKLEKVV</sequence>
<proteinExistence type="predicted"/>
<dbReference type="GO" id="GO:0030428">
    <property type="term" value="C:cell septum"/>
    <property type="evidence" value="ECO:0007669"/>
    <property type="project" value="TreeGrafter"/>
</dbReference>
<dbReference type="InterPro" id="IPR036192">
    <property type="entry name" value="Cell_div_ZapA-like_sf"/>
</dbReference>
<dbReference type="Pfam" id="PF05164">
    <property type="entry name" value="ZapA"/>
    <property type="match status" value="1"/>
</dbReference>
<evidence type="ECO:0000256" key="9">
    <source>
        <dbReference type="ARBA" id="ARBA00033158"/>
    </source>
</evidence>
<evidence type="ECO:0000256" key="4">
    <source>
        <dbReference type="ARBA" id="ARBA00022618"/>
    </source>
</evidence>
<evidence type="ECO:0000256" key="7">
    <source>
        <dbReference type="ARBA" id="ARBA00024910"/>
    </source>
</evidence>
<dbReference type="GO" id="GO:0000921">
    <property type="term" value="P:septin ring assembly"/>
    <property type="evidence" value="ECO:0007669"/>
    <property type="project" value="TreeGrafter"/>
</dbReference>
<comment type="subunit">
    <text evidence="8">Homodimer. Interacts with FtsZ.</text>
</comment>
<dbReference type="InterPro" id="IPR042233">
    <property type="entry name" value="Cell_div_ZapA_N"/>
</dbReference>
<dbReference type="EMBL" id="DTLI01000227">
    <property type="protein sequence ID" value="HHS53079.1"/>
    <property type="molecule type" value="Genomic_DNA"/>
</dbReference>
<dbReference type="SUPFAM" id="SSF102829">
    <property type="entry name" value="Cell division protein ZapA-like"/>
    <property type="match status" value="1"/>
</dbReference>
<evidence type="ECO:0000256" key="5">
    <source>
        <dbReference type="ARBA" id="ARBA00023210"/>
    </source>
</evidence>
<evidence type="ECO:0000256" key="3">
    <source>
        <dbReference type="ARBA" id="ARBA00022490"/>
    </source>
</evidence>
<keyword evidence="3" id="KW-0963">Cytoplasm</keyword>
<dbReference type="AlphaFoldDB" id="A0A7C6EE28"/>
<evidence type="ECO:0000256" key="1">
    <source>
        <dbReference type="ARBA" id="ARBA00004496"/>
    </source>
</evidence>
<evidence type="ECO:0000256" key="2">
    <source>
        <dbReference type="ARBA" id="ARBA00015195"/>
    </source>
</evidence>
<keyword evidence="6" id="KW-0131">Cell cycle</keyword>
<evidence type="ECO:0000313" key="10">
    <source>
        <dbReference type="EMBL" id="HHS53079.1"/>
    </source>
</evidence>
<accession>A0A7C6EE28</accession>
<name>A0A7C6EE28_UNCW3</name>
<protein>
    <recommendedName>
        <fullName evidence="2">Cell division protein ZapA</fullName>
    </recommendedName>
    <alternativeName>
        <fullName evidence="9">Z ring-associated protein ZapA</fullName>
    </alternativeName>
</protein>
<dbReference type="Gene3D" id="3.30.160.880">
    <property type="entry name" value="Cell division protein ZapA protomer, N-terminal domain"/>
    <property type="match status" value="1"/>
</dbReference>
<organism evidence="10">
    <name type="scientific">candidate division WOR-3 bacterium</name>
    <dbReference type="NCBI Taxonomy" id="2052148"/>
    <lineage>
        <taxon>Bacteria</taxon>
        <taxon>Bacteria division WOR-3</taxon>
    </lineage>
</organism>
<comment type="function">
    <text evidence="7">Activator of cell division through the inhibition of FtsZ GTPase activity, therefore promoting FtsZ assembly into bundles of protofilaments necessary for the formation of the division Z ring. It is recruited early at mid-cell but it is not essential for cell division.</text>
</comment>
<dbReference type="GO" id="GO:0000917">
    <property type="term" value="P:division septum assembly"/>
    <property type="evidence" value="ECO:0007669"/>
    <property type="project" value="UniProtKB-KW"/>
</dbReference>
<evidence type="ECO:0000256" key="6">
    <source>
        <dbReference type="ARBA" id="ARBA00023306"/>
    </source>
</evidence>
<comment type="caution">
    <text evidence="10">The sequence shown here is derived from an EMBL/GenBank/DDBJ whole genome shotgun (WGS) entry which is preliminary data.</text>
</comment>